<feature type="domain" description="Autotransporter" evidence="2">
    <location>
        <begin position="3825"/>
        <end position="4098"/>
    </location>
</feature>
<evidence type="ECO:0000259" key="2">
    <source>
        <dbReference type="PROSITE" id="PS51208"/>
    </source>
</evidence>
<dbReference type="InterPro" id="IPR012332">
    <property type="entry name" value="Autotransporter_pectin_lyase_C"/>
</dbReference>
<dbReference type="Gene3D" id="2.40.128.130">
    <property type="entry name" value="Autotransporter beta-domain"/>
    <property type="match status" value="1"/>
</dbReference>
<dbReference type="RefSeq" id="WP_215436444.1">
    <property type="nucleotide sequence ID" value="NZ_AP025943.1"/>
</dbReference>
<accession>A0ABM7ZDW0</accession>
<gene>
    <name evidence="3" type="ORF">Abiwalacus_04100</name>
</gene>
<dbReference type="InterPro" id="IPR013425">
    <property type="entry name" value="Autotrns_rpt"/>
</dbReference>
<evidence type="ECO:0000313" key="4">
    <source>
        <dbReference type="Proteomes" id="UP001062263"/>
    </source>
</evidence>
<dbReference type="InterPro" id="IPR036709">
    <property type="entry name" value="Autotransporte_beta_dom_sf"/>
</dbReference>
<dbReference type="Gene3D" id="2.160.20.20">
    <property type="match status" value="2"/>
</dbReference>
<dbReference type="InterPro" id="IPR006315">
    <property type="entry name" value="OM_autotransptr_brl_dom"/>
</dbReference>
<dbReference type="Pfam" id="PF12951">
    <property type="entry name" value="PATR"/>
    <property type="match status" value="10"/>
</dbReference>
<dbReference type="PANTHER" id="PTHR35037:SF2">
    <property type="match status" value="1"/>
</dbReference>
<dbReference type="PRINTS" id="PR01484">
    <property type="entry name" value="PRTACTNFAMLY"/>
</dbReference>
<dbReference type="PROSITE" id="PS51208">
    <property type="entry name" value="AUTOTRANSPORTER"/>
    <property type="match status" value="1"/>
</dbReference>
<dbReference type="InterPro" id="IPR005546">
    <property type="entry name" value="Autotransporte_beta"/>
</dbReference>
<proteinExistence type="predicted"/>
<keyword evidence="4" id="KW-1185">Reference proteome</keyword>
<dbReference type="SUPFAM" id="SSF51126">
    <property type="entry name" value="Pectin lyase-like"/>
    <property type="match status" value="6"/>
</dbReference>
<dbReference type="PANTHER" id="PTHR35037">
    <property type="entry name" value="C-TERMINAL REGION OF AIDA-LIKE PROTEIN"/>
    <property type="match status" value="1"/>
</dbReference>
<organism evidence="3 4">
    <name type="scientific">Akkermansia biwaensis</name>
    <dbReference type="NCBI Taxonomy" id="2946555"/>
    <lineage>
        <taxon>Bacteria</taxon>
        <taxon>Pseudomonadati</taxon>
        <taxon>Verrucomicrobiota</taxon>
        <taxon>Verrucomicrobiia</taxon>
        <taxon>Verrucomicrobiales</taxon>
        <taxon>Akkermansiaceae</taxon>
        <taxon>Akkermansia</taxon>
    </lineage>
</organism>
<dbReference type="SUPFAM" id="SSF103515">
    <property type="entry name" value="Autotransporter"/>
    <property type="match status" value="1"/>
</dbReference>
<name>A0ABM7ZDW0_9BACT</name>
<dbReference type="NCBIfam" id="TIGR02601">
    <property type="entry name" value="autotrns_rpt"/>
    <property type="match status" value="7"/>
</dbReference>
<dbReference type="EMBL" id="AP025943">
    <property type="protein sequence ID" value="BDL42836.1"/>
    <property type="molecule type" value="Genomic_DNA"/>
</dbReference>
<dbReference type="InterPro" id="IPR003991">
    <property type="entry name" value="Pertactin_virulence_factor"/>
</dbReference>
<evidence type="ECO:0000313" key="3">
    <source>
        <dbReference type="EMBL" id="BDL42836.1"/>
    </source>
</evidence>
<protein>
    <recommendedName>
        <fullName evidence="2">Autotransporter domain-containing protein</fullName>
    </recommendedName>
</protein>
<dbReference type="Proteomes" id="UP001062263">
    <property type="component" value="Chromosome"/>
</dbReference>
<reference evidence="3" key="1">
    <citation type="submission" date="2022-06" db="EMBL/GenBank/DDBJ databases">
        <title>Akkermansia biwalacus sp. nov., an anaerobic mucin-degrading bacterium isolated from human intestine.</title>
        <authorList>
            <person name="Kobayashi Y."/>
            <person name="Inoue S."/>
            <person name="Kawahara T."/>
            <person name="Kohda N."/>
        </authorList>
    </citation>
    <scope>NUCLEOTIDE SEQUENCE</scope>
    <source>
        <strain evidence="3">WON2089</strain>
    </source>
</reference>
<dbReference type="SMART" id="SM00869">
    <property type="entry name" value="Autotransporter"/>
    <property type="match status" value="1"/>
</dbReference>
<sequence>MDRRRGADSRSWSLTANWFGGKVPVTRGNIAIFRDQDAGLDQKTILLTEDITLSQINFEGAKSTSFCIDSSSDGQRGVLTWEGQGDAPAKIFMAGAMSPDIRADMVISPGGLLVSHSAYNQTLVLSGRIGNAADGSSGALILEGSASKGTLNTISLQGDNTFTGGVIQRGGRLEITHDHALGAGSYTVDGEGRFGGKDLTGYTIRTVGNDLHLKATNGDDGKSWILTSSITFNDADASDVDGFLYGPRQTVSTDAGATLTFGENYTVADADGNVPSMLEFKTTSTTSLTGVFLGQNTFSGGLTATGIGTITLKVGSSSILNDPAHPEAGIKSGPLGTGTIFFGNGRSQSLGVYSPETNTAVHYVLHNNIELGTSEELRFMGGKGSLTLDSVNSLDFGTTDRTLYTGQYYAGGQYPTMLVINSRVDASQAAVAVRGTEFVRFSNPDNVFKEFNIGVKEYDYNNLEGRVSVGADNALGDQAIGVYAWTSATAASQSYLQAYSGETGRSVRTLSNLFRFHAGLIFSSLVEEGGIAGAEQPGGTVTLNLNGTGASDLNAGLSYNQRKFTINSTETAWNSKIYNSVIVSFAETHDLTNGGILADGNSTNYKAWLAGQGGELELLGTKTFSGNTDDGHGSRFLGTGYDPDSSHYALVIGNYGLVTTTLGDKDMVIGATADDNRVTPFGQGEILLDGLNGLLLVRTGGQKKNVYLEDGLFEMARGTFEVTGGGSLLLGRKGDGTAFDQTLAGKGGQAGQGMISASGGSRIVVDAGDRNVTLRAYMGGDVTLLSGTLNLALEKALGSVTDMTFNGGTLALNRMSQSLGAGSTLSLGSSSLSTLDFGGTAASGNVVMEAGRLGAWDENGTLIIKGWKGNIAGGGRSQFLLTGYGAASPKYIGNISFEGYSTGARIVWVDGHYEILPYAATYVWTGARGSSWDDQGDWKDGQVPNIINASVTFGNEALDSSTVAVLTADRTVGDLKFSGTRNQQFEIRGAAGGITLVLAQTPESGFDAGIEMTGNSDALISTNVRLDSHLKISNEEGADLEINGTVFHDSDSTYRISKNGAGVLTLSGNSTFSGGFLLNEGTLRINQDERLTNQSVSSGAVGTGVLTLRGGALEAWRQDRTLSNEIAMSGNVAIEGSHSLLLDHRGGHSSRIDGDVVITVASSASLIIGDGHHFSCDGNITKGGLGLLEWRSTLDNTLSRGVRLNSGTLVLSADNNYSGGTEMAGGILAISRNSSLGNADSAIEVLGDSTLRIDRSLTGVLNNFSLSAGTALTVQTADGGSSATDAVLAGVMSGEGRLVKTGGGSLILTGRNSFTGGAEVREGVLQLGNGGTGAGFAAGASLAEGTQFVFNHSDRMDYAGSVSGQGTLVKRGTGRLVLSGSSAFTGGSILEEGTLTVAHGQALGDGALAMNDGTVLDYGQGIELGNDVSINGSGLLNVDEGKAAVQQGIISGGDMEKTGTGTLVLTGENTYRGATSVREGTLQVGDGGRTGSILSMADSSLSLTVASGAALAFNRSDDIHYQGTAAGEGRLIQRGAGTLLVTGAQEYTGGSVVENGTLKITGEGALNGSVRIHGGAMFYIGSQDAPYTLANDILGEGTLVIDLSEDRLPEDGSPLQFSFGSRAADLGKGFTGTVEMRSTAYVVDEQMEWFMNGDSVSHLKTAAGSVGSLQAVAQADPALRARTLEGTVNFAGGEMNWTLDADNEASAWLQAGSITLTGNTDFNLNLSEHAVYDGGRLSFFDGPGTVLLAESGTAVSGAGLWTLSGVRLGGKTQADLQAVRQGIVQGGAEIARGVTAWSAGTEDGTRLVAYRELSRVEIYDGRTLSVVLDADDSSRELSVALTDYTLESLLADGNDPAGADRAGSGHVSFKDAAGGRGILLSGANSYTGTTTIEAGTRLVLGGDSALGGAGRHTSLLIADSVNAVLDLNGHAAYTGGVSIGHGGGIFLGTANGGEGALTIGANAEDGTPSVAGGGSIAGDGALAGAGTLHLNLGTLTISGANDSVQAETAVGRDATLLLTHANALGKGDSAGAIAVEGLLQVNAAGTLDNVVAGSAAGTWEKLGTGRLVSERDHTFAGTVSVADGTLALLGGNHFFRQVNLHDGAVLELGQDASAGNALINMEGRSGTIRALNDLQWSNAISLGRERGVLDTNGRTVTAGGTISGQGLLAVTGGGTLNIRRENTYAGGTVITGSGALRRASGTRVVLGEGGERGLGAGLVTLQGGSLLELAFSDKTFFNRLAGTAAETVLVSGRGVTLDADNSAFAGTWEITGGALAAGTLRDAASPDHVLNNLGTGSSIFLNGGELTLSGTNAEDADLLFANKLSGNGILHAVLGTQDSRFFFDADRAPAAGNSFTGTLDMKNGTYVFSTADASGRGVLQRGTLELSASGSGRGSTVIDGDYRIGGLTMNGGVLKVGTDAKGAPAGMLTVDDLNVDGGGTVAMRIPQSIHITDAKGTLFDDNHDAEAYQHQVVRAEGTALPVHGAQLSFTNEDGTVTGNPGIRQYVQLTDSGSREVAEAVYDYIMTVKTDAAPNSGENGIYLGYGLSRINSYTAGTLYQLANTAESSNVMGAQLTSTARGEEAGAPSVGGGFEFRAFDDGEHGIVIANAANNYTGKTLVSSGKVTYGADNAFGNTSELELAAGTKVDMNGKTQTGDSHFIGGLTMTGAGAELLINGGQLEVRGSAALSGSTVDLGNASGRLVLTGAAALDNDALMNLQGGQAALGGTAAVDHGSSILLEGGALTVSGKMTVANGSFLHLGGTAGGSLTLLGGGSLEGGNVLAGRGSITLGGDGTTTVVRGANGQLNAAVDIQAGNAARLTDFKGLGTGAIRLDGELSITGAASGDLSNTVTFGSEPGGVLDLVNSRGAQSGTLQGESAAIRLTNSEWTLAGNNSRLGAGSSFTIDASSRLTAAGSGTLGQAAVSIGGVLELDASEGTEWNLSNRLSDDGTDAGELVKKGEGMVVLNAENSRTGSTSIEAGEIRLEHVLGLGTGHIAVETASGVLTLGEKATGEFVNRIANGGTVNVSGSSLILSGDISGTGRVNVLSGADVLLSGDNSGFDGENGALWNVEAGAAVSITRAANLGESADVLLNGALTLRSAVPAEGNVYVWRNALAGSGNLVVNLSSEAEEFAFGEPHASDTGRNFTGTVTLGTATFRLDGPGSGNVRALAQATLELADGSHAVVERGSGQNALGGLTLRGGELDFSCVQHTGAHPGLSADHVSLVASNGTLTVAGGTVKVNAGLLTGIDTTVDATANLLTHEDPSMTFDPDGRELAPVKLVQTAAGQAQGGTASLEVVDSDSGAVMPMDATEQTVSLRHGDEVVATGHYNYGVSLGAERDGLYVGYILTQVDIRDGKTLVLDNEDATGAAADLSAHLAGTGHLTVHASGNINKVISLSHSGNTFTGITTVTDGTTLRAETATDHIIGESRQLVLGSGSTFDMNGTNQNVNSLTGAGQVLFNGEGTLRLRNAADADSTYRGDMLGAGTMVKTGAGELTLQGGRILHEQGTTVEEGVLTMNGASAHANKPLVTIKGDSRVNMDGGNIGSSGDTLFAAEDATGELHVRNMAGYTVGHDGQRLLDARGSGSLNAVFSNVKDVRGDVHAAPESAVSMRLADGTTLTGMIDPASLAVDGTSTWNMTADSTLTNLRNSGVIDFMDSGADGFKTLTVTGNMDNDGDIPGSFRMNVSLAAMKTDMIKVGGSVSGSYHIIIKRDALTDLTDARTFSLKLVDVDGTNAGNADGETSFHGSTDVRMRKAVVQAGDAEGNHKEDWFLVYDSSKDPSGDVNDTGKSILGISDISLLWFTQTDTLTRRMGELRMNGPLSGNWVDNFWIRSYGSRYNVGSGATGSSYRDYVYGSDIGVDRGWQLDPHNRLYTGLFAGYGGARKDFRAPGAKGDTDSFYFGGYGTWINRHGYYVDLVIKAQHFYHDFRAYDESFNRTSGDYTQWAVGSSVEAGKMFKFRNDWFIEPQLQLNYFHGEGAGYCTTGANPFQTQLGGTDVLNFRYGVNLGRTFNVGEHGMLQPYVTAEGIHQTSSGGRVNAGDGQWRPNMDGSVFRCGAGVIWQMDARNQLHFSYDAAFGKKYTMPWGINLGYRYQF</sequence>
<keyword evidence="1" id="KW-0732">Signal</keyword>
<evidence type="ECO:0000256" key="1">
    <source>
        <dbReference type="ARBA" id="ARBA00022729"/>
    </source>
</evidence>
<dbReference type="InterPro" id="IPR051551">
    <property type="entry name" value="Autotransporter_adhesion"/>
</dbReference>
<dbReference type="InterPro" id="IPR011050">
    <property type="entry name" value="Pectin_lyase_fold/virulence"/>
</dbReference>
<dbReference type="NCBIfam" id="TIGR01414">
    <property type="entry name" value="autotrans_barl"/>
    <property type="match status" value="1"/>
</dbReference>